<dbReference type="CDD" id="cd00207">
    <property type="entry name" value="fer2"/>
    <property type="match status" value="1"/>
</dbReference>
<dbReference type="InterPro" id="IPR006058">
    <property type="entry name" value="2Fe2S_fd_BS"/>
</dbReference>
<dbReference type="Proteomes" id="UP000536262">
    <property type="component" value="Unassembled WGS sequence"/>
</dbReference>
<evidence type="ECO:0000256" key="3">
    <source>
        <dbReference type="ARBA" id="ARBA00022714"/>
    </source>
</evidence>
<comment type="caution">
    <text evidence="11">The sequence shown here is derived from an EMBL/GenBank/DDBJ whole genome shotgun (WGS) entry which is preliminary data.</text>
</comment>
<dbReference type="InterPro" id="IPR017927">
    <property type="entry name" value="FAD-bd_FR_type"/>
</dbReference>
<evidence type="ECO:0000259" key="9">
    <source>
        <dbReference type="PROSITE" id="PS51085"/>
    </source>
</evidence>
<keyword evidence="6" id="KW-0560">Oxidoreductase</keyword>
<dbReference type="InterPro" id="IPR050415">
    <property type="entry name" value="MRET"/>
</dbReference>
<dbReference type="Pfam" id="PF00970">
    <property type="entry name" value="FAD_binding_6"/>
    <property type="match status" value="1"/>
</dbReference>
<proteinExistence type="predicted"/>
<keyword evidence="12" id="KW-1185">Reference proteome</keyword>
<dbReference type="GO" id="GO:0046872">
    <property type="term" value="F:metal ion binding"/>
    <property type="evidence" value="ECO:0007669"/>
    <property type="project" value="UniProtKB-KW"/>
</dbReference>
<feature type="domain" description="2Fe-2S ferredoxin-type" evidence="9">
    <location>
        <begin position="269"/>
        <end position="360"/>
    </location>
</feature>
<dbReference type="PANTHER" id="PTHR47354:SF8">
    <property type="entry name" value="1,2-PHENYLACETYL-COA EPOXIDASE, SUBUNIT E"/>
    <property type="match status" value="1"/>
</dbReference>
<evidence type="ECO:0000256" key="7">
    <source>
        <dbReference type="ARBA" id="ARBA00023004"/>
    </source>
</evidence>
<dbReference type="RefSeq" id="WP_184697110.1">
    <property type="nucleotide sequence ID" value="NZ_BAABEG010000001.1"/>
</dbReference>
<evidence type="ECO:0000313" key="12">
    <source>
        <dbReference type="Proteomes" id="UP000536262"/>
    </source>
</evidence>
<gene>
    <name evidence="11" type="ORF">GGR00_000128</name>
</gene>
<protein>
    <submittedName>
        <fullName evidence="11">Ring-1,2-phenylacetyl-CoA epoxidase subunit PaaE</fullName>
    </submittedName>
</protein>
<dbReference type="Pfam" id="PF00175">
    <property type="entry name" value="NAD_binding_1"/>
    <property type="match status" value="1"/>
</dbReference>
<dbReference type="InterPro" id="IPR001041">
    <property type="entry name" value="2Fe-2S_ferredoxin-type"/>
</dbReference>
<comment type="cofactor">
    <cofactor evidence="1">
        <name>FAD</name>
        <dbReference type="ChEBI" id="CHEBI:57692"/>
    </cofactor>
</comment>
<dbReference type="EMBL" id="JACHOU010000001">
    <property type="protein sequence ID" value="MBB6352376.1"/>
    <property type="molecule type" value="Genomic_DNA"/>
</dbReference>
<evidence type="ECO:0000256" key="1">
    <source>
        <dbReference type="ARBA" id="ARBA00001974"/>
    </source>
</evidence>
<keyword evidence="4" id="KW-0479">Metal-binding</keyword>
<dbReference type="Gene3D" id="2.40.30.10">
    <property type="entry name" value="Translation factors"/>
    <property type="match status" value="1"/>
</dbReference>
<dbReference type="InterPro" id="IPR008333">
    <property type="entry name" value="Cbr1-like_FAD-bd_dom"/>
</dbReference>
<keyword evidence="7" id="KW-0408">Iron</keyword>
<dbReference type="GO" id="GO:0051537">
    <property type="term" value="F:2 iron, 2 sulfur cluster binding"/>
    <property type="evidence" value="ECO:0007669"/>
    <property type="project" value="UniProtKB-KW"/>
</dbReference>
<dbReference type="GO" id="GO:0050660">
    <property type="term" value="F:flavin adenine dinucleotide binding"/>
    <property type="evidence" value="ECO:0007669"/>
    <property type="project" value="TreeGrafter"/>
</dbReference>
<keyword evidence="5" id="KW-0274">FAD</keyword>
<feature type="domain" description="FAD-binding FR-type" evidence="10">
    <location>
        <begin position="4"/>
        <end position="108"/>
    </location>
</feature>
<reference evidence="11 12" key="1">
    <citation type="submission" date="2020-08" db="EMBL/GenBank/DDBJ databases">
        <title>Genomic Encyclopedia of Type Strains, Phase IV (KMG-IV): sequencing the most valuable type-strain genomes for metagenomic binning, comparative biology and taxonomic classification.</title>
        <authorList>
            <person name="Goeker M."/>
        </authorList>
    </citation>
    <scope>NUCLEOTIDE SEQUENCE [LARGE SCALE GENOMIC DNA]</scope>
    <source>
        <strain evidence="11 12">DSM 7051</strain>
    </source>
</reference>
<dbReference type="GO" id="GO:0016491">
    <property type="term" value="F:oxidoreductase activity"/>
    <property type="evidence" value="ECO:0007669"/>
    <property type="project" value="UniProtKB-KW"/>
</dbReference>
<evidence type="ECO:0000256" key="8">
    <source>
        <dbReference type="ARBA" id="ARBA00023014"/>
    </source>
</evidence>
<dbReference type="SUPFAM" id="SSF54292">
    <property type="entry name" value="2Fe-2S ferredoxin-like"/>
    <property type="match status" value="1"/>
</dbReference>
<dbReference type="CDD" id="cd06214">
    <property type="entry name" value="PA_degradation_oxidoreductase_like"/>
    <property type="match status" value="1"/>
</dbReference>
<keyword evidence="3" id="KW-0001">2Fe-2S</keyword>
<dbReference type="InterPro" id="IPR012675">
    <property type="entry name" value="Beta-grasp_dom_sf"/>
</dbReference>
<keyword evidence="2" id="KW-0285">Flavoprotein</keyword>
<dbReference type="InterPro" id="IPR036010">
    <property type="entry name" value="2Fe-2S_ferredoxin-like_sf"/>
</dbReference>
<accession>A0A7X0CE66</accession>
<organism evidence="11 12">
    <name type="scientific">Aminobacter aganoensis</name>
    <dbReference type="NCBI Taxonomy" id="83264"/>
    <lineage>
        <taxon>Bacteria</taxon>
        <taxon>Pseudomonadati</taxon>
        <taxon>Pseudomonadota</taxon>
        <taxon>Alphaproteobacteria</taxon>
        <taxon>Hyphomicrobiales</taxon>
        <taxon>Phyllobacteriaceae</taxon>
        <taxon>Aminobacter</taxon>
    </lineage>
</organism>
<dbReference type="SUPFAM" id="SSF63380">
    <property type="entry name" value="Riboflavin synthase domain-like"/>
    <property type="match status" value="1"/>
</dbReference>
<dbReference type="PANTHER" id="PTHR47354">
    <property type="entry name" value="NADH OXIDOREDUCTASE HCR"/>
    <property type="match status" value="1"/>
</dbReference>
<sequence>MAVDMLHRLTLSQVRRETADAVSLVFDIPKALAGRFAFTPGQYLTLEAEIDGEPVRRSYSICSGLDDGEIRVAVKRIEGGRFSTFANRGLEAGSILGVAQPRGRFIVPPARKNDRVFLAVVVGSGITPVLSIARTVLAREPHSQFVLVCGNRRKQDILFRSQIDKLAEDFAPRLVVRHVLSREPVGAGLLEGRIDGVKLAAVLGECAMPISAIDHALLCGPPDMVSHLSASLHVAGLSPGSIHAESFHAVVAPVSASPGRAQEADEPPRQIEIRLDGRSFVIDARPAETIVDAAGRSGINVPYSCGGGTCGSCVAKLVDGFADTISQAALEPWEREAGFVLTCQSRPGPDGVVVDYDAAF</sequence>
<dbReference type="PROSITE" id="PS51085">
    <property type="entry name" value="2FE2S_FER_2"/>
    <property type="match status" value="1"/>
</dbReference>
<dbReference type="SUPFAM" id="SSF52343">
    <property type="entry name" value="Ferredoxin reductase-like, C-terminal NADP-linked domain"/>
    <property type="match status" value="1"/>
</dbReference>
<dbReference type="PRINTS" id="PR00406">
    <property type="entry name" value="CYTB5RDTASE"/>
</dbReference>
<evidence type="ECO:0000259" key="10">
    <source>
        <dbReference type="PROSITE" id="PS51384"/>
    </source>
</evidence>
<dbReference type="Gene3D" id="3.10.20.30">
    <property type="match status" value="1"/>
</dbReference>
<dbReference type="PROSITE" id="PS00197">
    <property type="entry name" value="2FE2S_FER_1"/>
    <property type="match status" value="1"/>
</dbReference>
<dbReference type="InterPro" id="IPR001433">
    <property type="entry name" value="OxRdtase_FAD/NAD-bd"/>
</dbReference>
<name>A0A7X0CE66_9HYPH</name>
<dbReference type="AlphaFoldDB" id="A0A7X0CE66"/>
<keyword evidence="8" id="KW-0411">Iron-sulfur</keyword>
<dbReference type="InterPro" id="IPR039261">
    <property type="entry name" value="FNR_nucleotide-bd"/>
</dbReference>
<dbReference type="PROSITE" id="PS51384">
    <property type="entry name" value="FAD_FR"/>
    <property type="match status" value="1"/>
</dbReference>
<evidence type="ECO:0000256" key="6">
    <source>
        <dbReference type="ARBA" id="ARBA00023002"/>
    </source>
</evidence>
<dbReference type="Pfam" id="PF00111">
    <property type="entry name" value="Fer2"/>
    <property type="match status" value="1"/>
</dbReference>
<evidence type="ECO:0000313" key="11">
    <source>
        <dbReference type="EMBL" id="MBB6352376.1"/>
    </source>
</evidence>
<evidence type="ECO:0000256" key="4">
    <source>
        <dbReference type="ARBA" id="ARBA00022723"/>
    </source>
</evidence>
<dbReference type="Gene3D" id="3.40.50.80">
    <property type="entry name" value="Nucleotide-binding domain of ferredoxin-NADP reductase (FNR) module"/>
    <property type="match status" value="1"/>
</dbReference>
<evidence type="ECO:0000256" key="2">
    <source>
        <dbReference type="ARBA" id="ARBA00022630"/>
    </source>
</evidence>
<evidence type="ECO:0000256" key="5">
    <source>
        <dbReference type="ARBA" id="ARBA00022827"/>
    </source>
</evidence>
<dbReference type="InterPro" id="IPR017938">
    <property type="entry name" value="Riboflavin_synthase-like_b-brl"/>
</dbReference>